<keyword evidence="1" id="KW-0732">Signal</keyword>
<organism evidence="2 3">
    <name type="scientific">Mucilaginibacter mali</name>
    <dbReference type="NCBI Taxonomy" id="2740462"/>
    <lineage>
        <taxon>Bacteria</taxon>
        <taxon>Pseudomonadati</taxon>
        <taxon>Bacteroidota</taxon>
        <taxon>Sphingobacteriia</taxon>
        <taxon>Sphingobacteriales</taxon>
        <taxon>Sphingobacteriaceae</taxon>
        <taxon>Mucilaginibacter</taxon>
    </lineage>
</organism>
<evidence type="ECO:0008006" key="4">
    <source>
        <dbReference type="Google" id="ProtNLM"/>
    </source>
</evidence>
<evidence type="ECO:0000313" key="3">
    <source>
        <dbReference type="Proteomes" id="UP000505355"/>
    </source>
</evidence>
<dbReference type="Proteomes" id="UP000505355">
    <property type="component" value="Chromosome"/>
</dbReference>
<evidence type="ECO:0000256" key="1">
    <source>
        <dbReference type="SAM" id="SignalP"/>
    </source>
</evidence>
<accession>A0A7D4QN92</accession>
<keyword evidence="3" id="KW-1185">Reference proteome</keyword>
<feature type="chain" id="PRO_5028898005" description="DUF1579 domain-containing protein" evidence="1">
    <location>
        <begin position="23"/>
        <end position="177"/>
    </location>
</feature>
<gene>
    <name evidence="2" type="ORF">HQ865_22065</name>
</gene>
<name>A0A7D4QN92_9SPHI</name>
<dbReference type="AlphaFoldDB" id="A0A7D4QN92"/>
<protein>
    <recommendedName>
        <fullName evidence="4">DUF1579 domain-containing protein</fullName>
    </recommendedName>
</protein>
<dbReference type="KEGG" id="mmab:HQ865_22065"/>
<evidence type="ECO:0000313" key="2">
    <source>
        <dbReference type="EMBL" id="QKJ32330.1"/>
    </source>
</evidence>
<reference evidence="2 3" key="1">
    <citation type="submission" date="2020-05" db="EMBL/GenBank/DDBJ databases">
        <title>Mucilaginibacter mali sp. nov.</title>
        <authorList>
            <person name="Kim H.S."/>
            <person name="Lee K.C."/>
            <person name="Suh M.K."/>
            <person name="Kim J.-S."/>
            <person name="Han K.-I."/>
            <person name="Eom M.K."/>
            <person name="Shin Y.K."/>
            <person name="Lee J.-S."/>
        </authorList>
    </citation>
    <scope>NUCLEOTIDE SEQUENCE [LARGE SCALE GENOMIC DNA]</scope>
    <source>
        <strain evidence="2 3">G2-14</strain>
    </source>
</reference>
<feature type="signal peptide" evidence="1">
    <location>
        <begin position="1"/>
        <end position="22"/>
    </location>
</feature>
<dbReference type="EMBL" id="CP054139">
    <property type="protein sequence ID" value="QKJ32330.1"/>
    <property type="molecule type" value="Genomic_DNA"/>
</dbReference>
<proteinExistence type="predicted"/>
<dbReference type="RefSeq" id="WP_173416980.1">
    <property type="nucleotide sequence ID" value="NZ_CP054139.1"/>
</dbReference>
<sequence>MKKLTTHFVGLFLLFAGIQVSAQTAPAPSPCRNNPLNRQFDYWVGEWDVYATGTTTLVGHSLVQDVSGGCAILENWTATNGQGDGKSLNYIDAASHKWKQTWVGSGGKVQDFVNGEYKDGAMHFSAEIVNPKGQKLQARFIFYNQGADKVRQYYETSADEGKTWNSVYDFTYIRKKA</sequence>